<dbReference type="Pfam" id="PF08423">
    <property type="entry name" value="Rad51"/>
    <property type="match status" value="1"/>
</dbReference>
<evidence type="ECO:0000256" key="2">
    <source>
        <dbReference type="ARBA" id="ARBA00023242"/>
    </source>
</evidence>
<dbReference type="GO" id="GO:0042148">
    <property type="term" value="P:DNA strand invasion"/>
    <property type="evidence" value="ECO:0007669"/>
    <property type="project" value="TreeGrafter"/>
</dbReference>
<proteinExistence type="predicted"/>
<accession>A0A7R8WHE8</accession>
<dbReference type="PROSITE" id="PS50162">
    <property type="entry name" value="RECA_2"/>
    <property type="match status" value="1"/>
</dbReference>
<evidence type="ECO:0000256" key="1">
    <source>
        <dbReference type="ARBA" id="ARBA00004123"/>
    </source>
</evidence>
<protein>
    <submittedName>
        <fullName evidence="3">Uncharacterized protein</fullName>
    </submittedName>
</protein>
<comment type="subcellular location">
    <subcellularLocation>
        <location evidence="1">Nucleus</location>
    </subcellularLocation>
</comment>
<dbReference type="InterPro" id="IPR020588">
    <property type="entry name" value="RecA_ATP-bd"/>
</dbReference>
<sequence>MAVSLSQFSVKFVPAETLELAKALAHVSLHEETKAFLEDSVTIPTGFSSLDECLGGGLQSGEITELVSEPKVGKTEFCLRVALNIAVNFKAETIWLDCNCHLRLQRVVEILKEKGIDQSSEVFKKVLSRIHYKRCNGFTSVFDALQEIQRDLEILDCNTFASNEKKRTFKNVRLLVVDSIPSLALPAVVENDPSFGFRC</sequence>
<name>A0A7R8WHE8_9CRUS</name>
<dbReference type="AlphaFoldDB" id="A0A7R8WHE8"/>
<dbReference type="SUPFAM" id="SSF52540">
    <property type="entry name" value="P-loop containing nucleoside triphosphate hydrolases"/>
    <property type="match status" value="1"/>
</dbReference>
<dbReference type="GO" id="GO:0003697">
    <property type="term" value="F:single-stranded DNA binding"/>
    <property type="evidence" value="ECO:0007669"/>
    <property type="project" value="TreeGrafter"/>
</dbReference>
<dbReference type="GO" id="GO:0000723">
    <property type="term" value="P:telomere maintenance"/>
    <property type="evidence" value="ECO:0007669"/>
    <property type="project" value="TreeGrafter"/>
</dbReference>
<dbReference type="GO" id="GO:0005524">
    <property type="term" value="F:ATP binding"/>
    <property type="evidence" value="ECO:0007669"/>
    <property type="project" value="InterPro"/>
</dbReference>
<dbReference type="OrthoDB" id="6348953at2759"/>
<keyword evidence="2" id="KW-0539">Nucleus</keyword>
<dbReference type="PANTHER" id="PTHR46457">
    <property type="entry name" value="DNA REPAIR PROTEIN RAD51 HOMOLOG 4"/>
    <property type="match status" value="1"/>
</dbReference>
<dbReference type="InterPro" id="IPR013632">
    <property type="entry name" value="Rad51_C"/>
</dbReference>
<dbReference type="GO" id="GO:0000400">
    <property type="term" value="F:four-way junction DNA binding"/>
    <property type="evidence" value="ECO:0007669"/>
    <property type="project" value="TreeGrafter"/>
</dbReference>
<dbReference type="GO" id="GO:0140664">
    <property type="term" value="F:ATP-dependent DNA damage sensor activity"/>
    <property type="evidence" value="ECO:0007669"/>
    <property type="project" value="InterPro"/>
</dbReference>
<organism evidence="3">
    <name type="scientific">Cyprideis torosa</name>
    <dbReference type="NCBI Taxonomy" id="163714"/>
    <lineage>
        <taxon>Eukaryota</taxon>
        <taxon>Metazoa</taxon>
        <taxon>Ecdysozoa</taxon>
        <taxon>Arthropoda</taxon>
        <taxon>Crustacea</taxon>
        <taxon>Oligostraca</taxon>
        <taxon>Ostracoda</taxon>
        <taxon>Podocopa</taxon>
        <taxon>Podocopida</taxon>
        <taxon>Cytherocopina</taxon>
        <taxon>Cytheroidea</taxon>
        <taxon>Cytherideidae</taxon>
        <taxon>Cyprideis</taxon>
    </lineage>
</organism>
<dbReference type="GO" id="GO:0005815">
    <property type="term" value="C:microtubule organizing center"/>
    <property type="evidence" value="ECO:0007669"/>
    <property type="project" value="TreeGrafter"/>
</dbReference>
<dbReference type="GO" id="GO:0000724">
    <property type="term" value="P:double-strand break repair via homologous recombination"/>
    <property type="evidence" value="ECO:0007669"/>
    <property type="project" value="TreeGrafter"/>
</dbReference>
<dbReference type="GO" id="GO:0033063">
    <property type="term" value="C:Rad51B-Rad51C-Rad51D-XRCC2 complex"/>
    <property type="evidence" value="ECO:0007669"/>
    <property type="project" value="TreeGrafter"/>
</dbReference>
<dbReference type="InterPro" id="IPR051988">
    <property type="entry name" value="HRR_RAD51_Paralog"/>
</dbReference>
<dbReference type="InterPro" id="IPR027417">
    <property type="entry name" value="P-loop_NTPase"/>
</dbReference>
<dbReference type="EMBL" id="OB662042">
    <property type="protein sequence ID" value="CAD7229393.1"/>
    <property type="molecule type" value="Genomic_DNA"/>
</dbReference>
<dbReference type="GO" id="GO:0007131">
    <property type="term" value="P:reciprocal meiotic recombination"/>
    <property type="evidence" value="ECO:0007669"/>
    <property type="project" value="TreeGrafter"/>
</dbReference>
<reference evidence="3" key="1">
    <citation type="submission" date="2020-11" db="EMBL/GenBank/DDBJ databases">
        <authorList>
            <person name="Tran Van P."/>
        </authorList>
    </citation>
    <scope>NUCLEOTIDE SEQUENCE</scope>
</reference>
<dbReference type="Gene3D" id="3.40.50.300">
    <property type="entry name" value="P-loop containing nucleotide triphosphate hydrolases"/>
    <property type="match status" value="1"/>
</dbReference>
<dbReference type="GO" id="GO:0005657">
    <property type="term" value="C:replication fork"/>
    <property type="evidence" value="ECO:0007669"/>
    <property type="project" value="TreeGrafter"/>
</dbReference>
<gene>
    <name evidence="3" type="ORF">CTOB1V02_LOCUS7265</name>
</gene>
<dbReference type="PANTHER" id="PTHR46457:SF1">
    <property type="entry name" value="DNA REPAIR PROTEIN RAD51 HOMOLOG 4"/>
    <property type="match status" value="1"/>
</dbReference>
<evidence type="ECO:0000313" key="3">
    <source>
        <dbReference type="EMBL" id="CAD7229393.1"/>
    </source>
</evidence>